<dbReference type="Proteomes" id="UP000029079">
    <property type="component" value="Chromosome"/>
</dbReference>
<dbReference type="RefSeq" id="WP_038536282.1">
    <property type="nucleotide sequence ID" value="NZ_CP009223.1"/>
</dbReference>
<dbReference type="KEGG" id="wct:WS74_0839"/>
<gene>
    <name evidence="1" type="ORF">WS74_0839</name>
</gene>
<keyword evidence="2" id="KW-1185">Reference proteome</keyword>
<sequence>MTNTKKHNLLKELDQEANELSVKINRLEAQLASGSGSLNDEWTKWQVSKLESMKGTREAIIQQRALLIRDLWGN</sequence>
<evidence type="ECO:0000313" key="2">
    <source>
        <dbReference type="Proteomes" id="UP000029079"/>
    </source>
</evidence>
<dbReference type="EMBL" id="CP009223">
    <property type="protein sequence ID" value="AIM63091.1"/>
    <property type="molecule type" value="Genomic_DNA"/>
</dbReference>
<dbReference type="AlphaFoldDB" id="A0A088GGI6"/>
<proteinExistence type="predicted"/>
<evidence type="ECO:0000313" key="1">
    <source>
        <dbReference type="EMBL" id="AIM63091.1"/>
    </source>
</evidence>
<reference evidence="2" key="2">
    <citation type="submission" date="2014-08" db="EMBL/GenBank/DDBJ databases">
        <title>Complete genome of Weissella ceti strain WS74 isolated from diseased rainbow trout in Brazil.</title>
        <authorList>
            <person name="Figueiredo H.C.P."/>
            <person name="Leal C.A.G."/>
            <person name="Pereira F.L."/>
            <person name="Soares S.C."/>
            <person name="Dorella F.A."/>
            <person name="Carvalho A.F."/>
            <person name="Azevedo V.A.C."/>
        </authorList>
    </citation>
    <scope>NUCLEOTIDE SEQUENCE [LARGE SCALE GENOMIC DNA]</scope>
    <source>
        <strain evidence="2">WS74</strain>
    </source>
</reference>
<name>A0A088GGI6_9LACO</name>
<organism evidence="1 2">
    <name type="scientific">Weissella ceti</name>
    <dbReference type="NCBI Taxonomy" id="759620"/>
    <lineage>
        <taxon>Bacteria</taxon>
        <taxon>Bacillati</taxon>
        <taxon>Bacillota</taxon>
        <taxon>Bacilli</taxon>
        <taxon>Lactobacillales</taxon>
        <taxon>Lactobacillaceae</taxon>
        <taxon>Weissella</taxon>
    </lineage>
</organism>
<accession>A0A088GGI6</accession>
<dbReference type="STRING" id="759620.WS105_0638"/>
<protein>
    <submittedName>
        <fullName evidence="1">Uncharacterized protein</fullName>
    </submittedName>
</protein>
<reference evidence="1 2" key="1">
    <citation type="journal article" date="2014" name="Genome Announc.">
        <title>Complete Genome Sequences of Fish Pathogenic Weissella ceti Strains WS74 and WS105.</title>
        <authorList>
            <person name="Figueiredo H.C."/>
            <person name="Leal C.A."/>
            <person name="Dorella F.A."/>
            <person name="Carvalho A.F."/>
            <person name="Soares S.C."/>
            <person name="Pereira F.L."/>
            <person name="Azevedo V.A."/>
        </authorList>
    </citation>
    <scope>NUCLEOTIDE SEQUENCE [LARGE SCALE GENOMIC DNA]</scope>
    <source>
        <strain evidence="1 2">WS74</strain>
    </source>
</reference>